<gene>
    <name evidence="3" type="ORF">AX13_14875</name>
</gene>
<dbReference type="PATRIC" id="fig|1457173.3.peg.1259"/>
<dbReference type="GO" id="GO:0016874">
    <property type="term" value="F:ligase activity"/>
    <property type="evidence" value="ECO:0007669"/>
    <property type="project" value="UniProtKB-KW"/>
</dbReference>
<evidence type="ECO:0000259" key="2">
    <source>
        <dbReference type="Pfam" id="PF00501"/>
    </source>
</evidence>
<comment type="caution">
    <text evidence="3">The sequence shown here is derived from an EMBL/GenBank/DDBJ whole genome shotgun (WGS) entry which is preliminary data.</text>
</comment>
<keyword evidence="4" id="KW-1185">Reference proteome</keyword>
<proteinExistence type="predicted"/>
<dbReference type="PROSITE" id="PS00455">
    <property type="entry name" value="AMP_BINDING"/>
    <property type="match status" value="1"/>
</dbReference>
<accession>A0A014MGP2</accession>
<dbReference type="EMBL" id="JBOK01000005">
    <property type="protein sequence ID" value="EXU80911.1"/>
    <property type="molecule type" value="Genomic_DNA"/>
</dbReference>
<keyword evidence="1" id="KW-0436">Ligase</keyword>
<dbReference type="PANTHER" id="PTHR43767:SF8">
    <property type="entry name" value="LONG-CHAIN-FATTY-ACID--COA LIGASE"/>
    <property type="match status" value="1"/>
</dbReference>
<protein>
    <submittedName>
        <fullName evidence="3">Long-chain acyl-CoA synthetase</fullName>
    </submittedName>
</protein>
<dbReference type="PANTHER" id="PTHR43767">
    <property type="entry name" value="LONG-CHAIN-FATTY-ACID--COA LIGASE"/>
    <property type="match status" value="1"/>
</dbReference>
<evidence type="ECO:0000313" key="4">
    <source>
        <dbReference type="Proteomes" id="UP000020766"/>
    </source>
</evidence>
<feature type="domain" description="AMP-dependent synthetase/ligase" evidence="2">
    <location>
        <begin position="10"/>
        <end position="327"/>
    </location>
</feature>
<dbReference type="Pfam" id="PF23562">
    <property type="entry name" value="AMP-binding_C_3"/>
    <property type="match status" value="1"/>
</dbReference>
<name>A0A014MGP2_9BURK</name>
<dbReference type="RefSeq" id="WP_051519391.1">
    <property type="nucleotide sequence ID" value="NZ_JBOK01000005.1"/>
</dbReference>
<reference evidence="3 4" key="1">
    <citation type="submission" date="2014-01" db="EMBL/GenBank/DDBJ databases">
        <title>Interspecies Systems Biology Uncovers Metabolites Affecting C. elegans Gene Expression and Life History Traits.</title>
        <authorList>
            <person name="Watson E."/>
            <person name="Macneil L.T."/>
            <person name="Ritter A.D."/>
            <person name="Yilmaz L.S."/>
            <person name="Rosebrock A.P."/>
            <person name="Caudy A.A."/>
            <person name="Walhout A.J."/>
        </authorList>
    </citation>
    <scope>NUCLEOTIDE SEQUENCE [LARGE SCALE GENOMIC DNA]</scope>
    <source>
        <strain evidence="3 4">DA1877</strain>
    </source>
</reference>
<dbReference type="Pfam" id="PF00501">
    <property type="entry name" value="AMP-binding"/>
    <property type="match status" value="1"/>
</dbReference>
<dbReference type="SUPFAM" id="SSF56801">
    <property type="entry name" value="Acetyl-CoA synthetase-like"/>
    <property type="match status" value="1"/>
</dbReference>
<dbReference type="InterPro" id="IPR020845">
    <property type="entry name" value="AMP-binding_CS"/>
</dbReference>
<sequence>MSRMPPPYHAGAVALDNGRQRWTFAELDHLRADMARQFTHLGTRVLATLLDNGPAWVVADAAARDAAVVHVPLPAFFTPAQIAHALAVAGVDTVLTVPAAAARWPQAPALPCCVAGQELVLLRLPATAVAMPAGTAKITFTSGTTGTPKGVCLDAAAMDRVAEGLVQALAPLDIRRHLCALPLAVLLENIAGLMAPLRQGATCITLPLAELGLSGSSSFDVARFDATVQAQQPHSLILLPQMLRAWTAWLTATGARAPGSLRLVAVGGAAVGAPLLAAARSLGIPAYEGYGLSEGASVQTLNLPGRDRPGSAGAALPHAQLRIAADGEIEVAGSLFSGYLGQATPVGPWWPTGDLGRLDADGFLHVDGRKKHVLITAFGRNVAPEWVETTLGNEAAIAQAVVLGDGQPFLSAVLWPVTPATSNAQLQAAIDAANLTLPDYAQIHHWCRGQAPFTSEFGMATANGRPRREVVRHVHASALGLEARGA</sequence>
<organism evidence="3 4">
    <name type="scientific">Comamonas aquatica DA1877</name>
    <dbReference type="NCBI Taxonomy" id="1457173"/>
    <lineage>
        <taxon>Bacteria</taxon>
        <taxon>Pseudomonadati</taxon>
        <taxon>Pseudomonadota</taxon>
        <taxon>Betaproteobacteria</taxon>
        <taxon>Burkholderiales</taxon>
        <taxon>Comamonadaceae</taxon>
        <taxon>Comamonas</taxon>
    </lineage>
</organism>
<dbReference type="InterPro" id="IPR000873">
    <property type="entry name" value="AMP-dep_synth/lig_dom"/>
</dbReference>
<dbReference type="Gene3D" id="3.40.50.12780">
    <property type="entry name" value="N-terminal domain of ligase-like"/>
    <property type="match status" value="1"/>
</dbReference>
<evidence type="ECO:0000313" key="3">
    <source>
        <dbReference type="EMBL" id="EXU80911.1"/>
    </source>
</evidence>
<evidence type="ECO:0000256" key="1">
    <source>
        <dbReference type="ARBA" id="ARBA00022598"/>
    </source>
</evidence>
<dbReference type="AlphaFoldDB" id="A0A014MGP2"/>
<dbReference type="InterPro" id="IPR042099">
    <property type="entry name" value="ANL_N_sf"/>
</dbReference>
<dbReference type="InterPro" id="IPR050237">
    <property type="entry name" value="ATP-dep_AMP-bd_enzyme"/>
</dbReference>
<dbReference type="Proteomes" id="UP000020766">
    <property type="component" value="Unassembled WGS sequence"/>
</dbReference>